<dbReference type="PANTHER" id="PTHR30363:SF44">
    <property type="entry name" value="AGA OPERON TRANSCRIPTIONAL REPRESSOR-RELATED"/>
    <property type="match status" value="1"/>
</dbReference>
<dbReference type="RefSeq" id="WP_163474302.1">
    <property type="nucleotide sequence ID" value="NZ_JAAGWZ010000004.1"/>
</dbReference>
<evidence type="ECO:0000256" key="3">
    <source>
        <dbReference type="ARBA" id="ARBA00023163"/>
    </source>
</evidence>
<feature type="region of interest" description="Disordered" evidence="4">
    <location>
        <begin position="53"/>
        <end position="76"/>
    </location>
</feature>
<evidence type="ECO:0000256" key="1">
    <source>
        <dbReference type="ARBA" id="ARBA00023015"/>
    </source>
</evidence>
<comment type="caution">
    <text evidence="6">The sequence shown here is derived from an EMBL/GenBank/DDBJ whole genome shotgun (WGS) entry which is preliminary data.</text>
</comment>
<dbReference type="PROSITE" id="PS51000">
    <property type="entry name" value="HTH_DEOR_2"/>
    <property type="match status" value="1"/>
</dbReference>
<keyword evidence="7" id="KW-1185">Reference proteome</keyword>
<dbReference type="InterPro" id="IPR050313">
    <property type="entry name" value="Carb_Metab_HTH_regulators"/>
</dbReference>
<dbReference type="InterPro" id="IPR018356">
    <property type="entry name" value="Tscrpt_reg_HTH_DeoR_CS"/>
</dbReference>
<dbReference type="PRINTS" id="PR00037">
    <property type="entry name" value="HTHLACR"/>
</dbReference>
<evidence type="ECO:0000313" key="6">
    <source>
        <dbReference type="EMBL" id="NEM92251.1"/>
    </source>
</evidence>
<dbReference type="InterPro" id="IPR037171">
    <property type="entry name" value="NagB/RpiA_transferase-like"/>
</dbReference>
<dbReference type="EMBL" id="JAAGWZ010000004">
    <property type="protein sequence ID" value="NEM92251.1"/>
    <property type="molecule type" value="Genomic_DNA"/>
</dbReference>
<dbReference type="AlphaFoldDB" id="A0A7C9PPM6"/>
<reference evidence="6 7" key="1">
    <citation type="journal article" date="2014" name="Int. J. Syst. Evol. Microbiol.">
        <title>Description of Galbitalea soli gen. nov., sp. nov., and Frondihabitans sucicola sp. nov.</title>
        <authorList>
            <person name="Kim S.J."/>
            <person name="Lim J.M."/>
            <person name="Ahn J.H."/>
            <person name="Weon H.Y."/>
            <person name="Hamada M."/>
            <person name="Suzuki K."/>
            <person name="Ahn T.Y."/>
            <person name="Kwon S.W."/>
        </authorList>
    </citation>
    <scope>NUCLEOTIDE SEQUENCE [LARGE SCALE GENOMIC DNA]</scope>
    <source>
        <strain evidence="6 7">NBRC 108727</strain>
    </source>
</reference>
<protein>
    <submittedName>
        <fullName evidence="6">DeoR/GlpR transcriptional regulator</fullName>
    </submittedName>
</protein>
<dbReference type="Pfam" id="PF08220">
    <property type="entry name" value="HTH_DeoR"/>
    <property type="match status" value="1"/>
</dbReference>
<evidence type="ECO:0000313" key="7">
    <source>
        <dbReference type="Proteomes" id="UP000479756"/>
    </source>
</evidence>
<evidence type="ECO:0000259" key="5">
    <source>
        <dbReference type="PROSITE" id="PS51000"/>
    </source>
</evidence>
<keyword evidence="3" id="KW-0804">Transcription</keyword>
<feature type="domain" description="HTH deoR-type" evidence="5">
    <location>
        <begin position="4"/>
        <end position="59"/>
    </location>
</feature>
<dbReference type="SMART" id="SM01134">
    <property type="entry name" value="DeoRC"/>
    <property type="match status" value="1"/>
</dbReference>
<sequence length="273" mass="28478">MERADTRRDALHALVRERGFLRVADASRLFEVSEVTIRADLTALEESGLVMRTHGGAMPRGGDGDATAPTPASAPESALEQSLARESAAKRAIGAAAAALVTPGQSILLDVGSTALAVAQALVARTDLDELSIITNGLSIALALEPAMPRFTVVLTGGTLRPLQHSLVNPGASEFLEQVHADLALIGCNGVDLVRGVTNVNYPEAEVKRRMVQSSKRRVLIADGSKLGQAHLGLIGPLSDFELLVTGGEAPRGAVRGLREHGLEVIVAATGPQ</sequence>
<dbReference type="SMART" id="SM00420">
    <property type="entry name" value="HTH_DEOR"/>
    <property type="match status" value="1"/>
</dbReference>
<dbReference type="InterPro" id="IPR036390">
    <property type="entry name" value="WH_DNA-bd_sf"/>
</dbReference>
<dbReference type="PROSITE" id="PS00894">
    <property type="entry name" value="HTH_DEOR_1"/>
    <property type="match status" value="1"/>
</dbReference>
<proteinExistence type="predicted"/>
<dbReference type="Gene3D" id="3.40.50.1360">
    <property type="match status" value="1"/>
</dbReference>
<dbReference type="SUPFAM" id="SSF46785">
    <property type="entry name" value="Winged helix' DNA-binding domain"/>
    <property type="match status" value="1"/>
</dbReference>
<organism evidence="6 7">
    <name type="scientific">Galbitalea soli</name>
    <dbReference type="NCBI Taxonomy" id="1268042"/>
    <lineage>
        <taxon>Bacteria</taxon>
        <taxon>Bacillati</taxon>
        <taxon>Actinomycetota</taxon>
        <taxon>Actinomycetes</taxon>
        <taxon>Micrococcales</taxon>
        <taxon>Microbacteriaceae</taxon>
        <taxon>Galbitalea</taxon>
    </lineage>
</organism>
<dbReference type="PANTHER" id="PTHR30363">
    <property type="entry name" value="HTH-TYPE TRANSCRIPTIONAL REGULATOR SRLR-RELATED"/>
    <property type="match status" value="1"/>
</dbReference>
<dbReference type="SUPFAM" id="SSF100950">
    <property type="entry name" value="NagB/RpiA/CoA transferase-like"/>
    <property type="match status" value="1"/>
</dbReference>
<feature type="compositionally biased region" description="Low complexity" evidence="4">
    <location>
        <begin position="66"/>
        <end position="76"/>
    </location>
</feature>
<evidence type="ECO:0000256" key="2">
    <source>
        <dbReference type="ARBA" id="ARBA00023125"/>
    </source>
</evidence>
<keyword evidence="1" id="KW-0805">Transcription regulation</keyword>
<dbReference type="InterPro" id="IPR014036">
    <property type="entry name" value="DeoR-like_C"/>
</dbReference>
<gene>
    <name evidence="6" type="ORF">G3T37_12915</name>
</gene>
<dbReference type="GO" id="GO:0003677">
    <property type="term" value="F:DNA binding"/>
    <property type="evidence" value="ECO:0007669"/>
    <property type="project" value="UniProtKB-KW"/>
</dbReference>
<dbReference type="Pfam" id="PF00455">
    <property type="entry name" value="DeoRC"/>
    <property type="match status" value="1"/>
</dbReference>
<name>A0A7C9PPM6_9MICO</name>
<dbReference type="GO" id="GO:0003700">
    <property type="term" value="F:DNA-binding transcription factor activity"/>
    <property type="evidence" value="ECO:0007669"/>
    <property type="project" value="InterPro"/>
</dbReference>
<evidence type="ECO:0000256" key="4">
    <source>
        <dbReference type="SAM" id="MobiDB-lite"/>
    </source>
</evidence>
<keyword evidence="2" id="KW-0238">DNA-binding</keyword>
<dbReference type="InterPro" id="IPR001034">
    <property type="entry name" value="DeoR_HTH"/>
</dbReference>
<accession>A0A7C9PPM6</accession>
<dbReference type="Proteomes" id="UP000479756">
    <property type="component" value="Unassembled WGS sequence"/>
</dbReference>